<gene>
    <name evidence="3" type="ORF">SAMN04488044_0659</name>
</gene>
<accession>A0A1M5JH11</accession>
<evidence type="ECO:0000313" key="4">
    <source>
        <dbReference type="Proteomes" id="UP000184211"/>
    </source>
</evidence>
<dbReference type="EMBL" id="FQWM01000001">
    <property type="protein sequence ID" value="SHG39864.1"/>
    <property type="molecule type" value="Genomic_DNA"/>
</dbReference>
<dbReference type="STRING" id="870908.SAMN04488044_0659"/>
<feature type="compositionally biased region" description="Polar residues" evidence="1">
    <location>
        <begin position="104"/>
        <end position="116"/>
    </location>
</feature>
<dbReference type="Pfam" id="PF24891">
    <property type="entry name" value="DUF7742"/>
    <property type="match status" value="1"/>
</dbReference>
<protein>
    <recommendedName>
        <fullName evidence="2">DUF7742 domain-containing protein</fullName>
    </recommendedName>
</protein>
<sequence length="134" mass="15232">MRRVMAGDLFALAAYLAELPPARRANACQRLFSEAECADKYRKRYLRRHRCWGDGSLLARIGCEARRPVVFPDLQSPNYCHCLQIALAEMTKWRAAKQDHAGNRATNSVKNAKSHKNFTPSLASERRFALHSEA</sequence>
<proteinExistence type="predicted"/>
<evidence type="ECO:0000259" key="2">
    <source>
        <dbReference type="Pfam" id="PF24891"/>
    </source>
</evidence>
<evidence type="ECO:0000256" key="1">
    <source>
        <dbReference type="SAM" id="MobiDB-lite"/>
    </source>
</evidence>
<name>A0A1M5JH11_9RHOB</name>
<dbReference type="AlphaFoldDB" id="A0A1M5JH11"/>
<reference evidence="4" key="1">
    <citation type="submission" date="2016-11" db="EMBL/GenBank/DDBJ databases">
        <authorList>
            <person name="Varghese N."/>
            <person name="Submissions S."/>
        </authorList>
    </citation>
    <scope>NUCLEOTIDE SEQUENCE [LARGE SCALE GENOMIC DNA]</scope>
    <source>
        <strain evidence="4">DSM 28223</strain>
    </source>
</reference>
<dbReference type="InterPro" id="IPR056644">
    <property type="entry name" value="DUF7742"/>
</dbReference>
<keyword evidence="4" id="KW-1185">Reference proteome</keyword>
<feature type="domain" description="DUF7742" evidence="2">
    <location>
        <begin position="2"/>
        <end position="89"/>
    </location>
</feature>
<evidence type="ECO:0000313" key="3">
    <source>
        <dbReference type="EMBL" id="SHG39864.1"/>
    </source>
</evidence>
<feature type="region of interest" description="Disordered" evidence="1">
    <location>
        <begin position="97"/>
        <end position="116"/>
    </location>
</feature>
<dbReference type="Proteomes" id="UP000184211">
    <property type="component" value="Unassembled WGS sequence"/>
</dbReference>
<organism evidence="3 4">
    <name type="scientific">Cognatishimia maritima</name>
    <dbReference type="NCBI Taxonomy" id="870908"/>
    <lineage>
        <taxon>Bacteria</taxon>
        <taxon>Pseudomonadati</taxon>
        <taxon>Pseudomonadota</taxon>
        <taxon>Alphaproteobacteria</taxon>
        <taxon>Rhodobacterales</taxon>
        <taxon>Paracoccaceae</taxon>
        <taxon>Cognatishimia</taxon>
    </lineage>
</organism>